<feature type="signal peptide" evidence="2">
    <location>
        <begin position="1"/>
        <end position="17"/>
    </location>
</feature>
<evidence type="ECO:0000313" key="3">
    <source>
        <dbReference type="EMBL" id="GIY20834.1"/>
    </source>
</evidence>
<organism evidence="3 4">
    <name type="scientific">Caerostris darwini</name>
    <dbReference type="NCBI Taxonomy" id="1538125"/>
    <lineage>
        <taxon>Eukaryota</taxon>
        <taxon>Metazoa</taxon>
        <taxon>Ecdysozoa</taxon>
        <taxon>Arthropoda</taxon>
        <taxon>Chelicerata</taxon>
        <taxon>Arachnida</taxon>
        <taxon>Araneae</taxon>
        <taxon>Araneomorphae</taxon>
        <taxon>Entelegynae</taxon>
        <taxon>Araneoidea</taxon>
        <taxon>Araneidae</taxon>
        <taxon>Caerostris</taxon>
    </lineage>
</organism>
<evidence type="ECO:0000256" key="1">
    <source>
        <dbReference type="SAM" id="MobiDB-lite"/>
    </source>
</evidence>
<feature type="chain" id="PRO_5043596027" evidence="2">
    <location>
        <begin position="18"/>
        <end position="262"/>
    </location>
</feature>
<comment type="caution">
    <text evidence="3">The sequence shown here is derived from an EMBL/GenBank/DDBJ whole genome shotgun (WGS) entry which is preliminary data.</text>
</comment>
<reference evidence="3 4" key="1">
    <citation type="submission" date="2021-06" db="EMBL/GenBank/DDBJ databases">
        <title>Caerostris darwini draft genome.</title>
        <authorList>
            <person name="Kono N."/>
            <person name="Arakawa K."/>
        </authorList>
    </citation>
    <scope>NUCLEOTIDE SEQUENCE [LARGE SCALE GENOMIC DNA]</scope>
</reference>
<evidence type="ECO:0000256" key="2">
    <source>
        <dbReference type="SAM" id="SignalP"/>
    </source>
</evidence>
<proteinExistence type="predicted"/>
<feature type="region of interest" description="Disordered" evidence="1">
    <location>
        <begin position="202"/>
        <end position="249"/>
    </location>
</feature>
<sequence length="262" mass="29781">MSLWWVMLGLMLTVVEARPSESSERVTIDLSALRPSLPGLVLYKYGDLAPKLVQVDLSALNPRLQPHVIWPQFNEMDLGERGFDMDNTEAIPYLTEEESLIYNSYPKQQSQRMMSRMSGHWLDSGSRNDLYDFVPESQDKLLSLSGSLPVADEVIVPLDWEEKDSKKKGKRNIFSSRGWGGASYSKVPPNIRKVNILPNTNSYFTANPVQEPSALRRRERESEDSRSLQGGEESQNSAADPRVPSQESWAIPRQYWSIPHLI</sequence>
<name>A0AAV4RII1_9ARAC</name>
<feature type="compositionally biased region" description="Basic and acidic residues" evidence="1">
    <location>
        <begin position="214"/>
        <end position="226"/>
    </location>
</feature>
<dbReference type="EMBL" id="BPLQ01006222">
    <property type="protein sequence ID" value="GIY20834.1"/>
    <property type="molecule type" value="Genomic_DNA"/>
</dbReference>
<keyword evidence="4" id="KW-1185">Reference proteome</keyword>
<evidence type="ECO:0000313" key="4">
    <source>
        <dbReference type="Proteomes" id="UP001054837"/>
    </source>
</evidence>
<gene>
    <name evidence="3" type="primary">AVEN_150869_1</name>
    <name evidence="3" type="ORF">CDAR_607451</name>
</gene>
<accession>A0AAV4RII1</accession>
<dbReference type="Proteomes" id="UP001054837">
    <property type="component" value="Unassembled WGS sequence"/>
</dbReference>
<dbReference type="AlphaFoldDB" id="A0AAV4RII1"/>
<keyword evidence="2" id="KW-0732">Signal</keyword>
<protein>
    <submittedName>
        <fullName evidence="3">Uncharacterized protein</fullName>
    </submittedName>
</protein>